<dbReference type="EMBL" id="BJZT01000013">
    <property type="protein sequence ID" value="GEO98944.1"/>
    <property type="molecule type" value="Genomic_DNA"/>
</dbReference>
<comment type="caution">
    <text evidence="1">The sequence shown here is derived from an EMBL/GenBank/DDBJ whole genome shotgun (WGS) entry which is preliminary data.</text>
</comment>
<accession>A0A512IML3</accession>
<protein>
    <submittedName>
        <fullName evidence="1">Uncharacterized protein</fullName>
    </submittedName>
</protein>
<organism evidence="1 2">
    <name type="scientific">Methylobacterium haplocladii</name>
    <dbReference type="NCBI Taxonomy" id="1176176"/>
    <lineage>
        <taxon>Bacteria</taxon>
        <taxon>Pseudomonadati</taxon>
        <taxon>Pseudomonadota</taxon>
        <taxon>Alphaproteobacteria</taxon>
        <taxon>Hyphomicrobiales</taxon>
        <taxon>Methylobacteriaceae</taxon>
        <taxon>Methylobacterium</taxon>
    </lineage>
</organism>
<dbReference type="Proteomes" id="UP000321258">
    <property type="component" value="Unassembled WGS sequence"/>
</dbReference>
<gene>
    <name evidence="1" type="ORF">MHA02_13320</name>
</gene>
<evidence type="ECO:0000313" key="1">
    <source>
        <dbReference type="EMBL" id="GEO98944.1"/>
    </source>
</evidence>
<dbReference type="AlphaFoldDB" id="A0A512IML3"/>
<proteinExistence type="predicted"/>
<keyword evidence="2" id="KW-1185">Reference proteome</keyword>
<name>A0A512IML3_9HYPH</name>
<evidence type="ECO:0000313" key="2">
    <source>
        <dbReference type="Proteomes" id="UP000321258"/>
    </source>
</evidence>
<sequence>MSRAEPRDAGPLPAASSATGVSFVTEALDRLGGTVGEYRRHFGLRCRTNRAPERYAIEQALPARASTN</sequence>
<reference evidence="1 2" key="1">
    <citation type="submission" date="2019-07" db="EMBL/GenBank/DDBJ databases">
        <title>Whole genome shotgun sequence of Methylobacterium haplocladii NBRC 107714.</title>
        <authorList>
            <person name="Hosoyama A."/>
            <person name="Uohara A."/>
            <person name="Ohji S."/>
            <person name="Ichikawa N."/>
        </authorList>
    </citation>
    <scope>NUCLEOTIDE SEQUENCE [LARGE SCALE GENOMIC DNA]</scope>
    <source>
        <strain evidence="1 2">NBRC 107714</strain>
    </source>
</reference>